<proteinExistence type="predicted"/>
<evidence type="ECO:0000256" key="1">
    <source>
        <dbReference type="SAM" id="MobiDB-lite"/>
    </source>
</evidence>
<evidence type="ECO:0000313" key="3">
    <source>
        <dbReference type="Proteomes" id="UP000041254"/>
    </source>
</evidence>
<dbReference type="InParanoid" id="A0A0G4F515"/>
<sequence length="206" mass="21733">MGIIVKGKPDLPSARALARAPRQVALVLQLLFLPSFAYPSGAPLCSTRPGHGTRTSLGYSWTIEKTSDGGATISFSGGTYAGMSVVASRGGFYDLPAELQERSCDSGPQFTHEDSAAKTLPMGIKWFNKEDRAGSVRFDGVIAESYSRYQTLNPITINVDAGTDGSGDPPPTASPDDSAADHRFSLPLFVALPTAALITSYMAVAE</sequence>
<dbReference type="AlphaFoldDB" id="A0A0G4F515"/>
<feature type="region of interest" description="Disordered" evidence="1">
    <location>
        <begin position="159"/>
        <end position="179"/>
    </location>
</feature>
<evidence type="ECO:0000313" key="2">
    <source>
        <dbReference type="EMBL" id="CEM06815.1"/>
    </source>
</evidence>
<protein>
    <recommendedName>
        <fullName evidence="4">Reelin domain-containing protein</fullName>
    </recommendedName>
</protein>
<reference evidence="2 3" key="1">
    <citation type="submission" date="2014-11" db="EMBL/GenBank/DDBJ databases">
        <authorList>
            <person name="Zhu J."/>
            <person name="Qi W."/>
            <person name="Song R."/>
        </authorList>
    </citation>
    <scope>NUCLEOTIDE SEQUENCE [LARGE SCALE GENOMIC DNA]</scope>
</reference>
<gene>
    <name evidence="2" type="ORF">Vbra_8791</name>
</gene>
<organism evidence="2 3">
    <name type="scientific">Vitrella brassicaformis (strain CCMP3155)</name>
    <dbReference type="NCBI Taxonomy" id="1169540"/>
    <lineage>
        <taxon>Eukaryota</taxon>
        <taxon>Sar</taxon>
        <taxon>Alveolata</taxon>
        <taxon>Colpodellida</taxon>
        <taxon>Vitrellaceae</taxon>
        <taxon>Vitrella</taxon>
    </lineage>
</organism>
<dbReference type="Proteomes" id="UP000041254">
    <property type="component" value="Unassembled WGS sequence"/>
</dbReference>
<dbReference type="VEuPathDB" id="CryptoDB:Vbra_8791"/>
<dbReference type="EMBL" id="CDMY01000371">
    <property type="protein sequence ID" value="CEM06815.1"/>
    <property type="molecule type" value="Genomic_DNA"/>
</dbReference>
<keyword evidence="3" id="KW-1185">Reference proteome</keyword>
<accession>A0A0G4F515</accession>
<name>A0A0G4F515_VITBC</name>
<evidence type="ECO:0008006" key="4">
    <source>
        <dbReference type="Google" id="ProtNLM"/>
    </source>
</evidence>